<accession>A0A9P4VNR4</accession>
<evidence type="ECO:0000313" key="2">
    <source>
        <dbReference type="EMBL" id="KAF2835977.1"/>
    </source>
</evidence>
<evidence type="ECO:0000259" key="1">
    <source>
        <dbReference type="Pfam" id="PF25809"/>
    </source>
</evidence>
<dbReference type="EMBL" id="MU006105">
    <property type="protein sequence ID" value="KAF2835977.1"/>
    <property type="molecule type" value="Genomic_DNA"/>
</dbReference>
<keyword evidence="3" id="KW-1185">Reference proteome</keyword>
<sequence length="169" mass="18808">MDETVNLNDNLVHTYHCLCTQLLLASTTTLSNLPHRLSSRDYILPLPTLPNNLRAGLDPEEVSRQTSSNDSRGRHCAILLNTVSDKSPIIITPDEGGFEKRYLQRCGRCKLTIGYHLDRGQYSIPGKDDLNHSPGSSGKEDVIYLLQGGFLDTKMMVTGESGNIQRNHE</sequence>
<dbReference type="OrthoDB" id="418131at2759"/>
<dbReference type="Proteomes" id="UP000799429">
    <property type="component" value="Unassembled WGS sequence"/>
</dbReference>
<dbReference type="Pfam" id="PF25809">
    <property type="entry name" value="STEEP1"/>
    <property type="match status" value="1"/>
</dbReference>
<comment type="caution">
    <text evidence="2">The sequence shown here is derived from an EMBL/GenBank/DDBJ whole genome shotgun (WGS) entry which is preliminary data.</text>
</comment>
<organism evidence="2 3">
    <name type="scientific">Patellaria atrata CBS 101060</name>
    <dbReference type="NCBI Taxonomy" id="1346257"/>
    <lineage>
        <taxon>Eukaryota</taxon>
        <taxon>Fungi</taxon>
        <taxon>Dikarya</taxon>
        <taxon>Ascomycota</taxon>
        <taxon>Pezizomycotina</taxon>
        <taxon>Dothideomycetes</taxon>
        <taxon>Dothideomycetes incertae sedis</taxon>
        <taxon>Patellariales</taxon>
        <taxon>Patellariaceae</taxon>
        <taxon>Patellaria</taxon>
    </lineage>
</organism>
<name>A0A9P4VNR4_9PEZI</name>
<feature type="domain" description="STEEP1" evidence="1">
    <location>
        <begin position="10"/>
        <end position="157"/>
    </location>
</feature>
<evidence type="ECO:0000313" key="3">
    <source>
        <dbReference type="Proteomes" id="UP000799429"/>
    </source>
</evidence>
<protein>
    <recommendedName>
        <fullName evidence="1">STEEP1 domain-containing protein</fullName>
    </recommendedName>
</protein>
<reference evidence="2" key="1">
    <citation type="journal article" date="2020" name="Stud. Mycol.">
        <title>101 Dothideomycetes genomes: a test case for predicting lifestyles and emergence of pathogens.</title>
        <authorList>
            <person name="Haridas S."/>
            <person name="Albert R."/>
            <person name="Binder M."/>
            <person name="Bloem J."/>
            <person name="Labutti K."/>
            <person name="Salamov A."/>
            <person name="Andreopoulos B."/>
            <person name="Baker S."/>
            <person name="Barry K."/>
            <person name="Bills G."/>
            <person name="Bluhm B."/>
            <person name="Cannon C."/>
            <person name="Castanera R."/>
            <person name="Culley D."/>
            <person name="Daum C."/>
            <person name="Ezra D."/>
            <person name="Gonzalez J."/>
            <person name="Henrissat B."/>
            <person name="Kuo A."/>
            <person name="Liang C."/>
            <person name="Lipzen A."/>
            <person name="Lutzoni F."/>
            <person name="Magnuson J."/>
            <person name="Mondo S."/>
            <person name="Nolan M."/>
            <person name="Ohm R."/>
            <person name="Pangilinan J."/>
            <person name="Park H.-J."/>
            <person name="Ramirez L."/>
            <person name="Alfaro M."/>
            <person name="Sun H."/>
            <person name="Tritt A."/>
            <person name="Yoshinaga Y."/>
            <person name="Zwiers L.-H."/>
            <person name="Turgeon B."/>
            <person name="Goodwin S."/>
            <person name="Spatafora J."/>
            <person name="Crous P."/>
            <person name="Grigoriev I."/>
        </authorList>
    </citation>
    <scope>NUCLEOTIDE SEQUENCE</scope>
    <source>
        <strain evidence="2">CBS 101060</strain>
    </source>
</reference>
<gene>
    <name evidence="2" type="ORF">M501DRAFT_940345</name>
</gene>
<dbReference type="AlphaFoldDB" id="A0A9P4VNR4"/>
<dbReference type="InterPro" id="IPR057965">
    <property type="entry name" value="STEEP1_dom"/>
</dbReference>
<proteinExistence type="predicted"/>